<dbReference type="PANTHER" id="PTHR10758">
    <property type="entry name" value="26S PROTEASOME NON-ATPASE REGULATORY SUBUNIT 3/COP9 SIGNALOSOME COMPLEX SUBUNIT 3"/>
    <property type="match status" value="1"/>
</dbReference>
<keyword evidence="1" id="KW-0963">Cytoplasm</keyword>
<dbReference type="GO" id="GO:0008180">
    <property type="term" value="C:COP9 signalosome"/>
    <property type="evidence" value="ECO:0007669"/>
    <property type="project" value="TreeGrafter"/>
</dbReference>
<dbReference type="InterPro" id="IPR055089">
    <property type="entry name" value="COP9_N"/>
</dbReference>
<feature type="compositionally biased region" description="Acidic residues" evidence="2">
    <location>
        <begin position="475"/>
        <end position="484"/>
    </location>
</feature>
<evidence type="ECO:0000256" key="2">
    <source>
        <dbReference type="SAM" id="MobiDB-lite"/>
    </source>
</evidence>
<dbReference type="GO" id="GO:0006511">
    <property type="term" value="P:ubiquitin-dependent protein catabolic process"/>
    <property type="evidence" value="ECO:0007669"/>
    <property type="project" value="TreeGrafter"/>
</dbReference>
<dbReference type="PANTHER" id="PTHR10758:SF1">
    <property type="entry name" value="COP9 SIGNALOSOME COMPLEX SUBUNIT 3"/>
    <property type="match status" value="1"/>
</dbReference>
<evidence type="ECO:0000313" key="4">
    <source>
        <dbReference type="EMBL" id="KAK4539549.1"/>
    </source>
</evidence>
<dbReference type="Pfam" id="PF22788">
    <property type="entry name" value="COP9_hel_rpt"/>
    <property type="match status" value="1"/>
</dbReference>
<dbReference type="InterPro" id="IPR050756">
    <property type="entry name" value="CSN3"/>
</dbReference>
<dbReference type="Proteomes" id="UP001324427">
    <property type="component" value="Unassembled WGS sequence"/>
</dbReference>
<dbReference type="AlphaFoldDB" id="A0AAV9J3T4"/>
<accession>A0AAV9J3T4</accession>
<feature type="domain" description="COP9 signalosome complex subunit 3 N-terminal helical repeats" evidence="3">
    <location>
        <begin position="42"/>
        <end position="283"/>
    </location>
</feature>
<keyword evidence="5" id="KW-1185">Reference proteome</keyword>
<sequence>MADALAAMLSFPPDNVDKLSPKDYDRAMHAHMKIMDKTTQWTKPVDKQNILDLLNPTLNSIPYLYALIEHIKAAGKDKTRLDALLDRALIFFALFDPVQVRYVGASWVMVLGWVMDRLRAPAIPNLTPISTAILRLDPTAGTFTTNHLYFLRACLSSAVPSQALPILDKNIYAFPTIPPKNVPEDLLSEEHELSNAFITTKNGFTDKVQPDLILEYYLLGAHVYIGQRNWTRARLFLESVILTPSQQHATSALQVEAYKKWVLVGLLAEGKSYPLPRTHDTVVMKSIRLVAKPYDVLAEAFEKREWRKYQAEMDVGAQVWHDDGNLRMVKEAGDALLKYRVIDLQKTFAALPVSRVASHMGFTADATLHMVTDMIRYGALNASITPGSTSGEAVLRFHSTDVGPSSTVAQEGELAAQTKRIEDLVTFVRDADRRLQLTKEYVEHLKRVKRQGTGPDGDLADQMDLTWDAPVPGQDDGDEDIMAA</sequence>
<name>A0AAV9J3T4_9PEZI</name>
<evidence type="ECO:0000259" key="3">
    <source>
        <dbReference type="Pfam" id="PF22788"/>
    </source>
</evidence>
<organism evidence="4 5">
    <name type="scientific">Oleoguttula mirabilis</name>
    <dbReference type="NCBI Taxonomy" id="1507867"/>
    <lineage>
        <taxon>Eukaryota</taxon>
        <taxon>Fungi</taxon>
        <taxon>Dikarya</taxon>
        <taxon>Ascomycota</taxon>
        <taxon>Pezizomycotina</taxon>
        <taxon>Dothideomycetes</taxon>
        <taxon>Dothideomycetidae</taxon>
        <taxon>Mycosphaerellales</taxon>
        <taxon>Teratosphaeriaceae</taxon>
        <taxon>Oleoguttula</taxon>
    </lineage>
</organism>
<evidence type="ECO:0000256" key="1">
    <source>
        <dbReference type="ARBA" id="ARBA00022490"/>
    </source>
</evidence>
<evidence type="ECO:0000313" key="5">
    <source>
        <dbReference type="Proteomes" id="UP001324427"/>
    </source>
</evidence>
<reference evidence="4 5" key="1">
    <citation type="submission" date="2021-11" db="EMBL/GenBank/DDBJ databases">
        <title>Black yeast isolated from Biological Soil Crust.</title>
        <authorList>
            <person name="Kurbessoian T."/>
        </authorList>
    </citation>
    <scope>NUCLEOTIDE SEQUENCE [LARGE SCALE GENOMIC DNA]</scope>
    <source>
        <strain evidence="4 5">CCFEE 5522</strain>
    </source>
</reference>
<feature type="region of interest" description="Disordered" evidence="2">
    <location>
        <begin position="449"/>
        <end position="484"/>
    </location>
</feature>
<gene>
    <name evidence="4" type="ORF">LTR36_010826</name>
</gene>
<comment type="caution">
    <text evidence="4">The sequence shown here is derived from an EMBL/GenBank/DDBJ whole genome shotgun (WGS) entry which is preliminary data.</text>
</comment>
<dbReference type="EMBL" id="JAVFHQ010000090">
    <property type="protein sequence ID" value="KAK4539549.1"/>
    <property type="molecule type" value="Genomic_DNA"/>
</dbReference>
<protein>
    <recommendedName>
        <fullName evidence="3">COP9 signalosome complex subunit 3 N-terminal helical repeats domain-containing protein</fullName>
    </recommendedName>
</protein>
<proteinExistence type="predicted"/>